<organism evidence="7 8">
    <name type="scientific">Flavimaribacter sediminis</name>
    <dbReference type="NCBI Taxonomy" id="2865987"/>
    <lineage>
        <taxon>Bacteria</taxon>
        <taxon>Pseudomonadati</taxon>
        <taxon>Pseudomonadota</taxon>
        <taxon>Alphaproteobacteria</taxon>
        <taxon>Hyphomicrobiales</taxon>
        <taxon>Rhizobiaceae</taxon>
        <taxon>Flavimaribacter</taxon>
    </lineage>
</organism>
<dbReference type="SUPFAM" id="SSF52540">
    <property type="entry name" value="P-loop containing nucleoside triphosphate hydrolases"/>
    <property type="match status" value="1"/>
</dbReference>
<accession>A0AAE3D0D9</accession>
<comment type="caution">
    <text evidence="7">The sequence shown here is derived from an EMBL/GenBank/DDBJ whole genome shotgun (WGS) entry which is preliminary data.</text>
</comment>
<evidence type="ECO:0000313" key="8">
    <source>
        <dbReference type="Proteomes" id="UP001196509"/>
    </source>
</evidence>
<evidence type="ECO:0000256" key="4">
    <source>
        <dbReference type="ARBA" id="ARBA00022741"/>
    </source>
</evidence>
<dbReference type="Proteomes" id="UP001196509">
    <property type="component" value="Unassembled WGS sequence"/>
</dbReference>
<dbReference type="CDD" id="cd03257">
    <property type="entry name" value="ABC_NikE_OppD_transporters"/>
    <property type="match status" value="1"/>
</dbReference>
<dbReference type="GO" id="GO:0055085">
    <property type="term" value="P:transmembrane transport"/>
    <property type="evidence" value="ECO:0007669"/>
    <property type="project" value="UniProtKB-ARBA"/>
</dbReference>
<dbReference type="PROSITE" id="PS00211">
    <property type="entry name" value="ABC_TRANSPORTER_1"/>
    <property type="match status" value="1"/>
</dbReference>
<dbReference type="RefSeq" id="WP_220228265.1">
    <property type="nucleotide sequence ID" value="NZ_JAICBX010000002.1"/>
</dbReference>
<reference evidence="7" key="1">
    <citation type="submission" date="2021-08" db="EMBL/GenBank/DDBJ databases">
        <title>Hoeflea bacterium WL0058 sp. nov., isolated from the sediment.</title>
        <authorList>
            <person name="Wang L."/>
            <person name="Zhang D."/>
        </authorList>
    </citation>
    <scope>NUCLEOTIDE SEQUENCE</scope>
    <source>
        <strain evidence="7">WL0058</strain>
    </source>
</reference>
<evidence type="ECO:0000256" key="1">
    <source>
        <dbReference type="ARBA" id="ARBA00004417"/>
    </source>
</evidence>
<dbReference type="FunFam" id="3.40.50.300:FF:000016">
    <property type="entry name" value="Oligopeptide ABC transporter ATP-binding component"/>
    <property type="match status" value="1"/>
</dbReference>
<feature type="domain" description="ABC transporter" evidence="6">
    <location>
        <begin position="6"/>
        <end position="242"/>
    </location>
</feature>
<dbReference type="PANTHER" id="PTHR43776">
    <property type="entry name" value="TRANSPORT ATP-BINDING PROTEIN"/>
    <property type="match status" value="1"/>
</dbReference>
<comment type="similarity">
    <text evidence="2">Belongs to the ABC transporter superfamily.</text>
</comment>
<dbReference type="InterPro" id="IPR003593">
    <property type="entry name" value="AAA+_ATPase"/>
</dbReference>
<dbReference type="Pfam" id="PF08352">
    <property type="entry name" value="oligo_HPY"/>
    <property type="match status" value="1"/>
</dbReference>
<dbReference type="EMBL" id="JAICBX010000002">
    <property type="protein sequence ID" value="MBW8637569.1"/>
    <property type="molecule type" value="Genomic_DNA"/>
</dbReference>
<keyword evidence="4" id="KW-0547">Nucleotide-binding</keyword>
<dbReference type="GO" id="GO:0005524">
    <property type="term" value="F:ATP binding"/>
    <property type="evidence" value="ECO:0007669"/>
    <property type="project" value="UniProtKB-KW"/>
</dbReference>
<dbReference type="InterPro" id="IPR003439">
    <property type="entry name" value="ABC_transporter-like_ATP-bd"/>
</dbReference>
<dbReference type="NCBIfam" id="TIGR01727">
    <property type="entry name" value="oligo_HPY"/>
    <property type="match status" value="1"/>
</dbReference>
<sequence>MNTVRLDVENLVKHYQTPHGVVRAVDGVSFSVEAGRTLALVGESGCGKSTVAKAILGLIERDGGHIGLSYASERGRGRRPLGMVFQNPYSSLNPRMRVRDTLAEALYQAGFRDRVTIQGAIESHLADVGMSPQHAERYPHELSGGQRQRVGIARALALDPDILLLDEPTAALDVSVQAQILNLLRDLQESRGLGYLLISHSLATVESIADDVIVMYFGRLVESGPVGSVFGSPAHPYTRALLDAVPPLDPSRRDKLVPLAGSVPSYLSPPPGCPFAPRCSRVVSDCEARRPSLNRIDDRRKAACIRPQHGETAML</sequence>
<proteinExistence type="inferred from homology"/>
<keyword evidence="3" id="KW-0813">Transport</keyword>
<name>A0AAE3D0D9_9HYPH</name>
<dbReference type="InterPro" id="IPR013563">
    <property type="entry name" value="Oligopep_ABC_C"/>
</dbReference>
<dbReference type="Gene3D" id="3.40.50.300">
    <property type="entry name" value="P-loop containing nucleotide triphosphate hydrolases"/>
    <property type="match status" value="1"/>
</dbReference>
<comment type="subcellular location">
    <subcellularLocation>
        <location evidence="1">Cell inner membrane</location>
        <topology evidence="1">Peripheral membrane protein</topology>
    </subcellularLocation>
</comment>
<evidence type="ECO:0000313" key="7">
    <source>
        <dbReference type="EMBL" id="MBW8637569.1"/>
    </source>
</evidence>
<gene>
    <name evidence="7" type="ORF">K1W69_10245</name>
</gene>
<keyword evidence="5 7" id="KW-0067">ATP-binding</keyword>
<keyword evidence="8" id="KW-1185">Reference proteome</keyword>
<evidence type="ECO:0000256" key="2">
    <source>
        <dbReference type="ARBA" id="ARBA00005417"/>
    </source>
</evidence>
<dbReference type="GO" id="GO:0015833">
    <property type="term" value="P:peptide transport"/>
    <property type="evidence" value="ECO:0007669"/>
    <property type="project" value="InterPro"/>
</dbReference>
<dbReference type="InterPro" id="IPR027417">
    <property type="entry name" value="P-loop_NTPase"/>
</dbReference>
<dbReference type="Pfam" id="PF00005">
    <property type="entry name" value="ABC_tran"/>
    <property type="match status" value="1"/>
</dbReference>
<dbReference type="SMART" id="SM00382">
    <property type="entry name" value="AAA"/>
    <property type="match status" value="1"/>
</dbReference>
<dbReference type="GO" id="GO:0016887">
    <property type="term" value="F:ATP hydrolysis activity"/>
    <property type="evidence" value="ECO:0007669"/>
    <property type="project" value="InterPro"/>
</dbReference>
<dbReference type="GO" id="GO:0005886">
    <property type="term" value="C:plasma membrane"/>
    <property type="evidence" value="ECO:0007669"/>
    <property type="project" value="UniProtKB-SubCell"/>
</dbReference>
<dbReference type="InterPro" id="IPR050319">
    <property type="entry name" value="ABC_transp_ATP-bind"/>
</dbReference>
<protein>
    <submittedName>
        <fullName evidence="7">ABC transporter ATP-binding protein</fullName>
    </submittedName>
</protein>
<dbReference type="PANTHER" id="PTHR43776:SF7">
    <property type="entry name" value="D,D-DIPEPTIDE TRANSPORT ATP-BINDING PROTEIN DDPF-RELATED"/>
    <property type="match status" value="1"/>
</dbReference>
<dbReference type="InterPro" id="IPR017871">
    <property type="entry name" value="ABC_transporter-like_CS"/>
</dbReference>
<evidence type="ECO:0000256" key="3">
    <source>
        <dbReference type="ARBA" id="ARBA00022448"/>
    </source>
</evidence>
<dbReference type="AlphaFoldDB" id="A0AAE3D0D9"/>
<dbReference type="PROSITE" id="PS50893">
    <property type="entry name" value="ABC_TRANSPORTER_2"/>
    <property type="match status" value="1"/>
</dbReference>
<evidence type="ECO:0000259" key="6">
    <source>
        <dbReference type="PROSITE" id="PS50893"/>
    </source>
</evidence>
<evidence type="ECO:0000256" key="5">
    <source>
        <dbReference type="ARBA" id="ARBA00022840"/>
    </source>
</evidence>